<sequence>MLDCKTEPTPMNANEKLSLDDGSGDANAGKYRNLVGSLLYLTHTRPDLMYAVSVVARFMHCPSMHHLGAVKRIMHHIAGTINLGLLYERTDKLKLMGYTDNDWGGLIDDQKSTTGWVFNLGSAAVAWCSKK</sequence>
<dbReference type="PANTHER" id="PTHR11439:SF463">
    <property type="entry name" value="REVERSE TRANSCRIPTASE TY1_COPIA-TYPE DOMAIN-CONTAINING PROTEIN"/>
    <property type="match status" value="1"/>
</dbReference>
<organism evidence="2 3">
    <name type="scientific">Dioscorea cayennensis subsp. rotundata</name>
    <name type="common">White Guinea yam</name>
    <name type="synonym">Dioscorea rotundata</name>
    <dbReference type="NCBI Taxonomy" id="55577"/>
    <lineage>
        <taxon>Eukaryota</taxon>
        <taxon>Viridiplantae</taxon>
        <taxon>Streptophyta</taxon>
        <taxon>Embryophyta</taxon>
        <taxon>Tracheophyta</taxon>
        <taxon>Spermatophyta</taxon>
        <taxon>Magnoliopsida</taxon>
        <taxon>Liliopsida</taxon>
        <taxon>Dioscoreales</taxon>
        <taxon>Dioscoreaceae</taxon>
        <taxon>Dioscorea</taxon>
    </lineage>
</organism>
<proteinExistence type="predicted"/>
<dbReference type="RefSeq" id="XP_039140591.1">
    <property type="nucleotide sequence ID" value="XM_039284657.1"/>
</dbReference>
<feature type="region of interest" description="Disordered" evidence="1">
    <location>
        <begin position="1"/>
        <end position="20"/>
    </location>
</feature>
<gene>
    <name evidence="3" type="primary">LOC120277822</name>
</gene>
<evidence type="ECO:0000313" key="2">
    <source>
        <dbReference type="Proteomes" id="UP001515500"/>
    </source>
</evidence>
<keyword evidence="2" id="KW-1185">Reference proteome</keyword>
<dbReference type="Proteomes" id="UP001515500">
    <property type="component" value="Chromosome 15"/>
</dbReference>
<dbReference type="GeneID" id="120277822"/>
<reference evidence="3" key="1">
    <citation type="submission" date="2025-08" db="UniProtKB">
        <authorList>
            <consortium name="RefSeq"/>
        </authorList>
    </citation>
    <scope>IDENTIFICATION</scope>
</reference>
<dbReference type="AlphaFoldDB" id="A0AB40CKM2"/>
<name>A0AB40CKM2_DIOCR</name>
<protein>
    <submittedName>
        <fullName evidence="3">Secreted RxLR effector protein 161-like</fullName>
    </submittedName>
</protein>
<accession>A0AB40CKM2</accession>
<dbReference type="PANTHER" id="PTHR11439">
    <property type="entry name" value="GAG-POL-RELATED RETROTRANSPOSON"/>
    <property type="match status" value="1"/>
</dbReference>
<evidence type="ECO:0000256" key="1">
    <source>
        <dbReference type="SAM" id="MobiDB-lite"/>
    </source>
</evidence>
<evidence type="ECO:0000313" key="3">
    <source>
        <dbReference type="RefSeq" id="XP_039140591.1"/>
    </source>
</evidence>